<accession>A0A2P2PJX8</accession>
<name>A0A2P2PJX8_RHIMU</name>
<dbReference type="EMBL" id="GGEC01074569">
    <property type="protein sequence ID" value="MBX55053.1"/>
    <property type="molecule type" value="Transcribed_RNA"/>
</dbReference>
<evidence type="ECO:0000313" key="1">
    <source>
        <dbReference type="EMBL" id="MBX55053.1"/>
    </source>
</evidence>
<protein>
    <submittedName>
        <fullName evidence="1">Uncharacterized protein</fullName>
    </submittedName>
</protein>
<organism evidence="1">
    <name type="scientific">Rhizophora mucronata</name>
    <name type="common">Asiatic mangrove</name>
    <dbReference type="NCBI Taxonomy" id="61149"/>
    <lineage>
        <taxon>Eukaryota</taxon>
        <taxon>Viridiplantae</taxon>
        <taxon>Streptophyta</taxon>
        <taxon>Embryophyta</taxon>
        <taxon>Tracheophyta</taxon>
        <taxon>Spermatophyta</taxon>
        <taxon>Magnoliopsida</taxon>
        <taxon>eudicotyledons</taxon>
        <taxon>Gunneridae</taxon>
        <taxon>Pentapetalae</taxon>
        <taxon>rosids</taxon>
        <taxon>fabids</taxon>
        <taxon>Malpighiales</taxon>
        <taxon>Rhizophoraceae</taxon>
        <taxon>Rhizophora</taxon>
    </lineage>
</organism>
<reference evidence="1" key="1">
    <citation type="submission" date="2018-02" db="EMBL/GenBank/DDBJ databases">
        <title>Rhizophora mucronata_Transcriptome.</title>
        <authorList>
            <person name="Meera S.P."/>
            <person name="Sreeshan A."/>
            <person name="Augustine A."/>
        </authorList>
    </citation>
    <scope>NUCLEOTIDE SEQUENCE</scope>
    <source>
        <tissue evidence="1">Leaf</tissue>
    </source>
</reference>
<dbReference type="AlphaFoldDB" id="A0A2P2PJX8"/>
<sequence>MSSLLDPCTADGSFSVSL</sequence>
<proteinExistence type="predicted"/>